<reference evidence="1 2" key="2">
    <citation type="submission" date="2018-11" db="EMBL/GenBank/DDBJ databases">
        <authorList>
            <consortium name="Pathogen Informatics"/>
        </authorList>
    </citation>
    <scope>NUCLEOTIDE SEQUENCE [LARGE SCALE GENOMIC DNA]</scope>
    <source>
        <strain evidence="1 2">Costa Rica</strain>
    </source>
</reference>
<sequence>MHVHLHQSPCIEYLLMQARRIKCDVIGLSETRRRQSFNDIYDSGEELFLVACGSGVDGVGVLVNRTLSMNSGSFEQIVTRIGRLRLKRRGSIPALTIFVVYAPTSNYDEEEVEAFYMDLEKF</sequence>
<organism evidence="3">
    <name type="scientific">Angiostrongylus costaricensis</name>
    <name type="common">Nematode worm</name>
    <dbReference type="NCBI Taxonomy" id="334426"/>
    <lineage>
        <taxon>Eukaryota</taxon>
        <taxon>Metazoa</taxon>
        <taxon>Ecdysozoa</taxon>
        <taxon>Nematoda</taxon>
        <taxon>Chromadorea</taxon>
        <taxon>Rhabditida</taxon>
        <taxon>Rhabditina</taxon>
        <taxon>Rhabditomorpha</taxon>
        <taxon>Strongyloidea</taxon>
        <taxon>Metastrongylidae</taxon>
        <taxon>Angiostrongylus</taxon>
    </lineage>
</organism>
<dbReference type="WBParaSite" id="ACOC_0001310601-mRNA-1">
    <property type="protein sequence ID" value="ACOC_0001310601-mRNA-1"/>
    <property type="gene ID" value="ACOC_0001310601"/>
</dbReference>
<dbReference type="OrthoDB" id="5853628at2759"/>
<dbReference type="Proteomes" id="UP000267027">
    <property type="component" value="Unassembled WGS sequence"/>
</dbReference>
<proteinExistence type="predicted"/>
<evidence type="ECO:0000313" key="2">
    <source>
        <dbReference type="Proteomes" id="UP000267027"/>
    </source>
</evidence>
<dbReference type="InterPro" id="IPR036691">
    <property type="entry name" value="Endo/exonu/phosph_ase_sf"/>
</dbReference>
<accession>A0A0R3Q216</accession>
<reference evidence="3" key="1">
    <citation type="submission" date="2017-02" db="UniProtKB">
        <authorList>
            <consortium name="WormBaseParasite"/>
        </authorList>
    </citation>
    <scope>IDENTIFICATION</scope>
</reference>
<protein>
    <submittedName>
        <fullName evidence="3">Helicase C-terminal domain-containing protein</fullName>
    </submittedName>
</protein>
<name>A0A0R3Q216_ANGCS</name>
<dbReference type="EMBL" id="UYYA01005498">
    <property type="protein sequence ID" value="VDM64692.1"/>
    <property type="molecule type" value="Genomic_DNA"/>
</dbReference>
<evidence type="ECO:0000313" key="3">
    <source>
        <dbReference type="WBParaSite" id="ACOC_0001310601-mRNA-1"/>
    </source>
</evidence>
<gene>
    <name evidence="1" type="ORF">ACOC_LOCUS13107</name>
</gene>
<dbReference type="Gene3D" id="3.60.10.10">
    <property type="entry name" value="Endonuclease/exonuclease/phosphatase"/>
    <property type="match status" value="1"/>
</dbReference>
<evidence type="ECO:0000313" key="1">
    <source>
        <dbReference type="EMBL" id="VDM64692.1"/>
    </source>
</evidence>
<keyword evidence="2" id="KW-1185">Reference proteome</keyword>
<dbReference type="AlphaFoldDB" id="A0A0R3Q216"/>